<protein>
    <submittedName>
        <fullName evidence="2">Uncharacterized protein</fullName>
    </submittedName>
</protein>
<proteinExistence type="predicted"/>
<feature type="compositionally biased region" description="Low complexity" evidence="1">
    <location>
        <begin position="180"/>
        <end position="195"/>
    </location>
</feature>
<feature type="compositionally biased region" description="Basic and acidic residues" evidence="1">
    <location>
        <begin position="142"/>
        <end position="178"/>
    </location>
</feature>
<name>A0A6A4GNA6_9AGAR</name>
<accession>A0A6A4GNA6</accession>
<dbReference type="EMBL" id="ML769845">
    <property type="protein sequence ID" value="KAE9386823.1"/>
    <property type="molecule type" value="Genomic_DNA"/>
</dbReference>
<dbReference type="AlphaFoldDB" id="A0A6A4GNA6"/>
<sequence length="195" mass="21668">MSLANLSLLSPAIPISAYTSGRSFPFSEPTVQGRKSRSKPLTKDLWCDTTVYASGSFGFASHDREQEGSISPKVARTALPVDPLAALAAARPVSNRKGMHLEDEQDRWRSRSRSRSPSQRRMNITLLSTRSISSIISLAPGYDERSQNDGYHHSQPHSDSRDERLLSRESSVHAHESLAQEESASSALQSMRRFR</sequence>
<evidence type="ECO:0000313" key="3">
    <source>
        <dbReference type="Proteomes" id="UP000799118"/>
    </source>
</evidence>
<feature type="region of interest" description="Disordered" evidence="1">
    <location>
        <begin position="90"/>
        <end position="123"/>
    </location>
</feature>
<evidence type="ECO:0000313" key="2">
    <source>
        <dbReference type="EMBL" id="KAE9386823.1"/>
    </source>
</evidence>
<feature type="region of interest" description="Disordered" evidence="1">
    <location>
        <begin position="141"/>
        <end position="195"/>
    </location>
</feature>
<dbReference type="Proteomes" id="UP000799118">
    <property type="component" value="Unassembled WGS sequence"/>
</dbReference>
<reference evidence="2" key="1">
    <citation type="journal article" date="2019" name="Environ. Microbiol.">
        <title>Fungal ecological strategies reflected in gene transcription - a case study of two litter decomposers.</title>
        <authorList>
            <person name="Barbi F."/>
            <person name="Kohler A."/>
            <person name="Barry K."/>
            <person name="Baskaran P."/>
            <person name="Daum C."/>
            <person name="Fauchery L."/>
            <person name="Ihrmark K."/>
            <person name="Kuo A."/>
            <person name="LaButti K."/>
            <person name="Lipzen A."/>
            <person name="Morin E."/>
            <person name="Grigoriev I.V."/>
            <person name="Henrissat B."/>
            <person name="Lindahl B."/>
            <person name="Martin F."/>
        </authorList>
    </citation>
    <scope>NUCLEOTIDE SEQUENCE</scope>
    <source>
        <strain evidence="2">JB14</strain>
    </source>
</reference>
<gene>
    <name evidence="2" type="ORF">BT96DRAFT_507055</name>
</gene>
<organism evidence="2 3">
    <name type="scientific">Gymnopus androsaceus JB14</name>
    <dbReference type="NCBI Taxonomy" id="1447944"/>
    <lineage>
        <taxon>Eukaryota</taxon>
        <taxon>Fungi</taxon>
        <taxon>Dikarya</taxon>
        <taxon>Basidiomycota</taxon>
        <taxon>Agaricomycotina</taxon>
        <taxon>Agaricomycetes</taxon>
        <taxon>Agaricomycetidae</taxon>
        <taxon>Agaricales</taxon>
        <taxon>Marasmiineae</taxon>
        <taxon>Omphalotaceae</taxon>
        <taxon>Gymnopus</taxon>
    </lineage>
</organism>
<keyword evidence="3" id="KW-1185">Reference proteome</keyword>
<feature type="compositionally biased region" description="Basic and acidic residues" evidence="1">
    <location>
        <begin position="99"/>
        <end position="109"/>
    </location>
</feature>
<evidence type="ECO:0000256" key="1">
    <source>
        <dbReference type="SAM" id="MobiDB-lite"/>
    </source>
</evidence>